<name>A0ABQ9IPV3_9CUCU</name>
<comment type="caution">
    <text evidence="2">The sequence shown here is derived from an EMBL/GenBank/DDBJ whole genome shotgun (WGS) entry which is preliminary data.</text>
</comment>
<dbReference type="CDD" id="cd01650">
    <property type="entry name" value="RT_nLTR_like"/>
    <property type="match status" value="1"/>
</dbReference>
<dbReference type="PANTHER" id="PTHR36688">
    <property type="entry name" value="ENDO/EXONUCLEASE/PHOSPHATASE DOMAIN-CONTAINING PROTEIN"/>
    <property type="match status" value="1"/>
</dbReference>
<evidence type="ECO:0000313" key="2">
    <source>
        <dbReference type="EMBL" id="KAJ8946480.1"/>
    </source>
</evidence>
<keyword evidence="3" id="KW-1185">Reference proteome</keyword>
<organism evidence="2 3">
    <name type="scientific">Molorchus minor</name>
    <dbReference type="NCBI Taxonomy" id="1323400"/>
    <lineage>
        <taxon>Eukaryota</taxon>
        <taxon>Metazoa</taxon>
        <taxon>Ecdysozoa</taxon>
        <taxon>Arthropoda</taxon>
        <taxon>Hexapoda</taxon>
        <taxon>Insecta</taxon>
        <taxon>Pterygota</taxon>
        <taxon>Neoptera</taxon>
        <taxon>Endopterygota</taxon>
        <taxon>Coleoptera</taxon>
        <taxon>Polyphaga</taxon>
        <taxon>Cucujiformia</taxon>
        <taxon>Chrysomeloidea</taxon>
        <taxon>Cerambycidae</taxon>
        <taxon>Lamiinae</taxon>
        <taxon>Monochamini</taxon>
        <taxon>Molorchus</taxon>
    </lineage>
</organism>
<feature type="domain" description="Reverse transcriptase" evidence="1">
    <location>
        <begin position="73"/>
        <end position="344"/>
    </location>
</feature>
<dbReference type="EMBL" id="JAPWTJ010004289">
    <property type="protein sequence ID" value="KAJ8946480.1"/>
    <property type="molecule type" value="Genomic_DNA"/>
</dbReference>
<dbReference type="InterPro" id="IPR043502">
    <property type="entry name" value="DNA/RNA_pol_sf"/>
</dbReference>
<dbReference type="InterPro" id="IPR002156">
    <property type="entry name" value="RNaseH_domain"/>
</dbReference>
<reference evidence="2" key="1">
    <citation type="journal article" date="2023" name="Insect Mol. Biol.">
        <title>Genome sequencing provides insights into the evolution of gene families encoding plant cell wall-degrading enzymes in longhorned beetles.</title>
        <authorList>
            <person name="Shin N.R."/>
            <person name="Okamura Y."/>
            <person name="Kirsch R."/>
            <person name="Pauchet Y."/>
        </authorList>
    </citation>
    <scope>NUCLEOTIDE SEQUENCE</scope>
    <source>
        <strain evidence="2">MMC_N1</strain>
    </source>
</reference>
<dbReference type="InterPro" id="IPR036397">
    <property type="entry name" value="RNaseH_sf"/>
</dbReference>
<dbReference type="SUPFAM" id="SSF56672">
    <property type="entry name" value="DNA/RNA polymerases"/>
    <property type="match status" value="1"/>
</dbReference>
<dbReference type="Proteomes" id="UP001162164">
    <property type="component" value="Unassembled WGS sequence"/>
</dbReference>
<proteinExistence type="predicted"/>
<dbReference type="PANTHER" id="PTHR36688:SF1">
    <property type="entry name" value="ENDONUCLEASE_EXONUCLEASE_PHOSPHATASE DOMAIN-CONTAINING PROTEIN"/>
    <property type="match status" value="1"/>
</dbReference>
<dbReference type="InterPro" id="IPR012337">
    <property type="entry name" value="RNaseH-like_sf"/>
</dbReference>
<dbReference type="CDD" id="cd09276">
    <property type="entry name" value="Rnase_HI_RT_non_LTR"/>
    <property type="match status" value="1"/>
</dbReference>
<accession>A0ABQ9IPV3</accession>
<dbReference type="Gene3D" id="3.30.420.10">
    <property type="entry name" value="Ribonuclease H-like superfamily/Ribonuclease H"/>
    <property type="match status" value="1"/>
</dbReference>
<evidence type="ECO:0000313" key="3">
    <source>
        <dbReference type="Proteomes" id="UP001162164"/>
    </source>
</evidence>
<dbReference type="Pfam" id="PF00078">
    <property type="entry name" value="RVT_1"/>
    <property type="match status" value="1"/>
</dbReference>
<protein>
    <recommendedName>
        <fullName evidence="1">Reverse transcriptase domain-containing protein</fullName>
    </recommendedName>
</protein>
<dbReference type="Pfam" id="PF00075">
    <property type="entry name" value="RNase_H"/>
    <property type="match status" value="1"/>
</dbReference>
<dbReference type="PROSITE" id="PS50878">
    <property type="entry name" value="RT_POL"/>
    <property type="match status" value="1"/>
</dbReference>
<sequence>MWCDPPPFICQQEEVQTKPADSYLTAPFTITELDRALKQHNNSAPGMDSIHYPMLARLPPSGKRKLLDIFNNIWLNKIPIPQDWFTYITIPIPKPGKPANQAESHRPIALASCVLKTYERLIRNRLEHWLEYNKLLPPSQFGFRRGCSTQESVGNLVTDIQLAFTKNNSISAIFIDIQGAYDNVNINLLTSKMKKIGIPSVLIKNVYELYKNRYIYVRIAGQIIGPRTTSLGLPQGSILSPLLYIIYSSDLDINLPPRIKTLQFADDICLYSEEKSIEECNQILSFAMENVHNWCVSNGLDIAASKSVVSFADMAQYAPLLHQIDGLPNFSIKYENYGYLETSLLGSFSNVPETYRNQTFQGYINNQWNHYEYIYTDGSKHKDTVGCAVWYPKQKISLKYKLPDTATVYSAELLAIREALQLCLRSSEQSFVIFTDCKSAIMKLTSATPPITDKLYRG</sequence>
<evidence type="ECO:0000259" key="1">
    <source>
        <dbReference type="PROSITE" id="PS50878"/>
    </source>
</evidence>
<dbReference type="InterPro" id="IPR052560">
    <property type="entry name" value="RdDP_mobile_element"/>
</dbReference>
<gene>
    <name evidence="2" type="ORF">NQ317_003951</name>
</gene>
<dbReference type="InterPro" id="IPR000477">
    <property type="entry name" value="RT_dom"/>
</dbReference>
<dbReference type="SUPFAM" id="SSF53098">
    <property type="entry name" value="Ribonuclease H-like"/>
    <property type="match status" value="1"/>
</dbReference>